<name>A0A0K2VLT8_LEPSM</name>
<keyword evidence="1" id="KW-1133">Transmembrane helix</keyword>
<reference evidence="2" key="1">
    <citation type="submission" date="2014-05" db="EMBL/GenBank/DDBJ databases">
        <authorList>
            <person name="Chronopoulou M."/>
        </authorList>
    </citation>
    <scope>NUCLEOTIDE SEQUENCE</scope>
    <source>
        <tissue evidence="2">Whole organism</tissue>
    </source>
</reference>
<evidence type="ECO:0000256" key="1">
    <source>
        <dbReference type="SAM" id="Phobius"/>
    </source>
</evidence>
<evidence type="ECO:0000313" key="2">
    <source>
        <dbReference type="EMBL" id="CDW51292.1"/>
    </source>
</evidence>
<feature type="transmembrane region" description="Helical" evidence="1">
    <location>
        <begin position="28"/>
        <end position="53"/>
    </location>
</feature>
<organism evidence="2">
    <name type="scientific">Lepeophtheirus salmonis</name>
    <name type="common">Salmon louse</name>
    <name type="synonym">Caligus salmonis</name>
    <dbReference type="NCBI Taxonomy" id="72036"/>
    <lineage>
        <taxon>Eukaryota</taxon>
        <taxon>Metazoa</taxon>
        <taxon>Ecdysozoa</taxon>
        <taxon>Arthropoda</taxon>
        <taxon>Crustacea</taxon>
        <taxon>Multicrustacea</taxon>
        <taxon>Hexanauplia</taxon>
        <taxon>Copepoda</taxon>
        <taxon>Siphonostomatoida</taxon>
        <taxon>Caligidae</taxon>
        <taxon>Lepeophtheirus</taxon>
    </lineage>
</organism>
<protein>
    <submittedName>
        <fullName evidence="2">Uncharacterized protein</fullName>
    </submittedName>
</protein>
<proteinExistence type="predicted"/>
<sequence length="56" mass="6819">MMTNVLYHTYISRPVFPNLLEITSTLQLFIFLLYFFARLILSLSWLVVCLWMFRRS</sequence>
<keyword evidence="1" id="KW-0812">Transmembrane</keyword>
<dbReference type="EMBL" id="HACA01033930">
    <property type="protein sequence ID" value="CDW51292.1"/>
    <property type="molecule type" value="Transcribed_RNA"/>
</dbReference>
<keyword evidence="1" id="KW-0472">Membrane</keyword>
<accession>A0A0K2VLT8</accession>
<dbReference type="AlphaFoldDB" id="A0A0K2VLT8"/>